<protein>
    <recommendedName>
        <fullName evidence="6">RING-type domain-containing protein</fullName>
    </recommendedName>
</protein>
<dbReference type="SMART" id="SM00490">
    <property type="entry name" value="HELICc"/>
    <property type="match status" value="1"/>
</dbReference>
<evidence type="ECO:0000256" key="5">
    <source>
        <dbReference type="SAM" id="MobiDB-lite"/>
    </source>
</evidence>
<feature type="region of interest" description="Disordered" evidence="5">
    <location>
        <begin position="242"/>
        <end position="287"/>
    </location>
</feature>
<dbReference type="CDD" id="cd16620">
    <property type="entry name" value="vRING-HC-C4C4_RBBP6"/>
    <property type="match status" value="1"/>
</dbReference>
<keyword evidence="4" id="KW-0067">ATP-binding</keyword>
<feature type="domain" description="RING-type" evidence="6">
    <location>
        <begin position="701"/>
        <end position="740"/>
    </location>
</feature>
<dbReference type="Pfam" id="PF00271">
    <property type="entry name" value="Helicase_C"/>
    <property type="match status" value="1"/>
</dbReference>
<dbReference type="InterPro" id="IPR027417">
    <property type="entry name" value="P-loop_NTPase"/>
</dbReference>
<dbReference type="SMART" id="SM00184">
    <property type="entry name" value="RING"/>
    <property type="match status" value="1"/>
</dbReference>
<dbReference type="GO" id="GO:0016787">
    <property type="term" value="F:hydrolase activity"/>
    <property type="evidence" value="ECO:0007669"/>
    <property type="project" value="UniProtKB-KW"/>
</dbReference>
<dbReference type="EMBL" id="MN738984">
    <property type="protein sequence ID" value="QHT34052.1"/>
    <property type="molecule type" value="Genomic_DNA"/>
</dbReference>
<organism evidence="7">
    <name type="scientific">viral metagenome</name>
    <dbReference type="NCBI Taxonomy" id="1070528"/>
    <lineage>
        <taxon>unclassified sequences</taxon>
        <taxon>metagenomes</taxon>
        <taxon>organismal metagenomes</taxon>
    </lineage>
</organism>
<evidence type="ECO:0000256" key="3">
    <source>
        <dbReference type="ARBA" id="ARBA00022806"/>
    </source>
</evidence>
<keyword evidence="2" id="KW-0378">Hydrolase</keyword>
<accession>A0A6C0EZ42</accession>
<dbReference type="PANTHER" id="PTHR45626">
    <property type="entry name" value="TRANSCRIPTION TERMINATION FACTOR 2-RELATED"/>
    <property type="match status" value="1"/>
</dbReference>
<keyword evidence="3" id="KW-0347">Helicase</keyword>
<dbReference type="GO" id="GO:0004386">
    <property type="term" value="F:helicase activity"/>
    <property type="evidence" value="ECO:0007669"/>
    <property type="project" value="UniProtKB-KW"/>
</dbReference>
<dbReference type="InterPro" id="IPR050628">
    <property type="entry name" value="SNF2_RAD54_helicase_TF"/>
</dbReference>
<dbReference type="InterPro" id="IPR001841">
    <property type="entry name" value="Znf_RING"/>
</dbReference>
<proteinExistence type="predicted"/>
<dbReference type="GO" id="GO:0005634">
    <property type="term" value="C:nucleus"/>
    <property type="evidence" value="ECO:0007669"/>
    <property type="project" value="TreeGrafter"/>
</dbReference>
<keyword evidence="1" id="KW-0547">Nucleotide-binding</keyword>
<feature type="compositionally biased region" description="Basic and acidic residues" evidence="5">
    <location>
        <begin position="242"/>
        <end position="251"/>
    </location>
</feature>
<reference evidence="7" key="1">
    <citation type="journal article" date="2020" name="Nature">
        <title>Giant virus diversity and host interactions through global metagenomics.</title>
        <authorList>
            <person name="Schulz F."/>
            <person name="Roux S."/>
            <person name="Paez-Espino D."/>
            <person name="Jungbluth S."/>
            <person name="Walsh D.A."/>
            <person name="Denef V.J."/>
            <person name="McMahon K.D."/>
            <person name="Konstantinidis K.T."/>
            <person name="Eloe-Fadrosh E.A."/>
            <person name="Kyrpides N.C."/>
            <person name="Woyke T."/>
        </authorList>
    </citation>
    <scope>NUCLEOTIDE SEQUENCE</scope>
    <source>
        <strain evidence="7">GVMAG-M-3300009161-52</strain>
    </source>
</reference>
<dbReference type="GO" id="GO:0006281">
    <property type="term" value="P:DNA repair"/>
    <property type="evidence" value="ECO:0007669"/>
    <property type="project" value="TreeGrafter"/>
</dbReference>
<dbReference type="InterPro" id="IPR013083">
    <property type="entry name" value="Znf_RING/FYVE/PHD"/>
</dbReference>
<dbReference type="SUPFAM" id="SSF52540">
    <property type="entry name" value="P-loop containing nucleoside triphosphate hydrolases"/>
    <property type="match status" value="1"/>
</dbReference>
<dbReference type="Gene3D" id="3.40.50.300">
    <property type="entry name" value="P-loop containing nucleotide triphosphate hydrolases"/>
    <property type="match status" value="1"/>
</dbReference>
<evidence type="ECO:0000256" key="2">
    <source>
        <dbReference type="ARBA" id="ARBA00022801"/>
    </source>
</evidence>
<evidence type="ECO:0000313" key="7">
    <source>
        <dbReference type="EMBL" id="QHT34052.1"/>
    </source>
</evidence>
<dbReference type="SUPFAM" id="SSF57850">
    <property type="entry name" value="RING/U-box"/>
    <property type="match status" value="1"/>
</dbReference>
<name>A0A6C0EZ42_9ZZZZ</name>
<evidence type="ECO:0000259" key="6">
    <source>
        <dbReference type="PROSITE" id="PS50089"/>
    </source>
</evidence>
<dbReference type="InterPro" id="IPR001650">
    <property type="entry name" value="Helicase_C-like"/>
</dbReference>
<feature type="compositionally biased region" description="Low complexity" evidence="5">
    <location>
        <begin position="260"/>
        <end position="285"/>
    </location>
</feature>
<dbReference type="Gene3D" id="3.30.40.10">
    <property type="entry name" value="Zinc/RING finger domain, C3HC4 (zinc finger)"/>
    <property type="match status" value="1"/>
</dbReference>
<sequence>MTTFNELINSDISDLNNNDIEQSNESNDTNDTQTQTGELILFNNLNKLETLITIDENIPVDKLPYEGIHYLDSSKLYSPRKPMGQYTMKLHQLTSLYYMRGLENMIYNVKTIKKNIATPHDTIPHLTEPSSEITTNYTNIGVLCDHVGAGKSYCIMALLNEAKTLNGKNIPFRCKNVGSSNITPLEVNKLDTNILLVPHSLIGQWSKYLENSGLKYHVVQKAKDVFTLGDDKCRFKTIPTKDEKKTDDVKPKSRAKKASSKATTKAATAEAAATTPNDDTAAETEITTSKSKKKIVLKKKSNDEAIPEPVTQPVTQPVIEEVVIPIEPVAPVIPSLTKKQLEDKKKEINRSIAISRTELYDLRYRSRHNIRETTTDEEIGAYIKKIDELEKVITNFNIEYAKINDSIMECELINGTISPVNMQSLNHCYATLKYNDKYYNAMDNYLKGFNRNLSHLNKPFVESLDVILVSDTFYNLLSLYFNKDRYTVNRIIIDECNSIKGSGLIDIKTVFTWLITSSISSLMTNNGYVCKRQLSNEGYAYQMREKTVFSTGFIFNTISALYDNDNFKLFLINNPEHIKQSILLPEMEIFIIVCKDNAIIQVLNGMVSNDIMRMLNAGDIEGIIGRIDAVVGDENNIIKLITQKYHDELLIKEYELKVTIENPKYKADVENISVINKKFVIQELKTKIACIEDRIKSVDNCPICIDDFTNPIITPCCNNKYCFTCITMALNDKTKCPTCRSELTISKLLVVKDGKNSNTKTNDEIVIGFPKELTTYGQKSDYVKANSNKFNKYENMDKIFELNNDLPVKKYLIFTEYESTLNIKITSILDKWSLKYDRIRGTSATINRQLEKYKAKNGETNVLLVNSKFFGSGMNLENTTDIIILHKMNSDIEMQAIGRAQRYGRQGNLRVWKLYYQNEIA</sequence>
<evidence type="ECO:0000256" key="1">
    <source>
        <dbReference type="ARBA" id="ARBA00022741"/>
    </source>
</evidence>
<evidence type="ECO:0000256" key="4">
    <source>
        <dbReference type="ARBA" id="ARBA00022840"/>
    </source>
</evidence>
<dbReference type="AlphaFoldDB" id="A0A6C0EZ42"/>
<dbReference type="PROSITE" id="PS50089">
    <property type="entry name" value="ZF_RING_2"/>
    <property type="match status" value="1"/>
</dbReference>
<dbReference type="GO" id="GO:0008094">
    <property type="term" value="F:ATP-dependent activity, acting on DNA"/>
    <property type="evidence" value="ECO:0007669"/>
    <property type="project" value="TreeGrafter"/>
</dbReference>
<dbReference type="GO" id="GO:0005524">
    <property type="term" value="F:ATP binding"/>
    <property type="evidence" value="ECO:0007669"/>
    <property type="project" value="UniProtKB-KW"/>
</dbReference>